<keyword evidence="1" id="KW-0472">Membrane</keyword>
<dbReference type="EMBL" id="CP034562">
    <property type="protein sequence ID" value="AZQ64501.1"/>
    <property type="molecule type" value="Genomic_DNA"/>
</dbReference>
<reference evidence="2 3" key="1">
    <citation type="submission" date="2018-12" db="EMBL/GenBank/DDBJ databases">
        <title>Flammeovirga pectinis sp. nov., isolated from the gut of the Korean scallop, Patinopecten yessoensis.</title>
        <authorList>
            <person name="Bae J.-W."/>
            <person name="Jeong Y.-S."/>
            <person name="Kang W."/>
        </authorList>
    </citation>
    <scope>NUCLEOTIDE SEQUENCE [LARGE SCALE GENOMIC DNA]</scope>
    <source>
        <strain evidence="2 3">L12M1</strain>
    </source>
</reference>
<gene>
    <name evidence="2" type="ORF">EI427_20515</name>
</gene>
<keyword evidence="3" id="KW-1185">Reference proteome</keyword>
<evidence type="ECO:0000313" key="2">
    <source>
        <dbReference type="EMBL" id="AZQ64501.1"/>
    </source>
</evidence>
<dbReference type="Proteomes" id="UP000267268">
    <property type="component" value="Chromosome 1"/>
</dbReference>
<keyword evidence="1" id="KW-0812">Transmembrane</keyword>
<dbReference type="AlphaFoldDB" id="A0A3Q9FTV0"/>
<evidence type="ECO:0000256" key="1">
    <source>
        <dbReference type="SAM" id="Phobius"/>
    </source>
</evidence>
<keyword evidence="1" id="KW-1133">Transmembrane helix</keyword>
<organism evidence="2 3">
    <name type="scientific">Flammeovirga pectinis</name>
    <dbReference type="NCBI Taxonomy" id="2494373"/>
    <lineage>
        <taxon>Bacteria</taxon>
        <taxon>Pseudomonadati</taxon>
        <taxon>Bacteroidota</taxon>
        <taxon>Cytophagia</taxon>
        <taxon>Cytophagales</taxon>
        <taxon>Flammeovirgaceae</taxon>
        <taxon>Flammeovirga</taxon>
    </lineage>
</organism>
<protein>
    <submittedName>
        <fullName evidence="2">Uncharacterized protein</fullName>
    </submittedName>
</protein>
<dbReference type="OrthoDB" id="1099872at2"/>
<feature type="transmembrane region" description="Helical" evidence="1">
    <location>
        <begin position="38"/>
        <end position="61"/>
    </location>
</feature>
<evidence type="ECO:0000313" key="3">
    <source>
        <dbReference type="Proteomes" id="UP000267268"/>
    </source>
</evidence>
<sequence>MKKFSNKKRVAKMVGFGIIAISLITTVFMFLWNWLMPVIFGLTTISFFQSLGLLVMSKIIFSGANKPSFRQREKAMMRKEKFMHQMKKRKFEMKEEETDLTDSKE</sequence>
<proteinExistence type="predicted"/>
<dbReference type="KEGG" id="fll:EI427_20515"/>
<name>A0A3Q9FTV0_9BACT</name>
<dbReference type="RefSeq" id="WP_126618252.1">
    <property type="nucleotide sequence ID" value="NZ_CP034562.1"/>
</dbReference>
<feature type="transmembrane region" description="Helical" evidence="1">
    <location>
        <begin position="12"/>
        <end position="32"/>
    </location>
</feature>
<accession>A0A3Q9FTV0</accession>